<accession>A0A5B7FUB4</accession>
<dbReference type="Proteomes" id="UP000324222">
    <property type="component" value="Unassembled WGS sequence"/>
</dbReference>
<sequence length="63" mass="7044">MGDHSDHSPVQEVECIHSKAVMVVYDSVVLCSHPFSAMGVLSEQVCYNCNFLFVSRILHFVNS</sequence>
<reference evidence="1 2" key="1">
    <citation type="submission" date="2019-05" db="EMBL/GenBank/DDBJ databases">
        <title>Another draft genome of Portunus trituberculatus and its Hox gene families provides insights of decapod evolution.</title>
        <authorList>
            <person name="Jeong J.-H."/>
            <person name="Song I."/>
            <person name="Kim S."/>
            <person name="Choi T."/>
            <person name="Kim D."/>
            <person name="Ryu S."/>
            <person name="Kim W."/>
        </authorList>
    </citation>
    <scope>NUCLEOTIDE SEQUENCE [LARGE SCALE GENOMIC DNA]</scope>
    <source>
        <tissue evidence="1">Muscle</tissue>
    </source>
</reference>
<gene>
    <name evidence="1" type="ORF">E2C01_042930</name>
</gene>
<comment type="caution">
    <text evidence="1">The sequence shown here is derived from an EMBL/GenBank/DDBJ whole genome shotgun (WGS) entry which is preliminary data.</text>
</comment>
<evidence type="ECO:0000313" key="2">
    <source>
        <dbReference type="Proteomes" id="UP000324222"/>
    </source>
</evidence>
<dbReference type="EMBL" id="VSRR010008691">
    <property type="protein sequence ID" value="MPC49136.1"/>
    <property type="molecule type" value="Genomic_DNA"/>
</dbReference>
<organism evidence="1 2">
    <name type="scientific">Portunus trituberculatus</name>
    <name type="common">Swimming crab</name>
    <name type="synonym">Neptunus trituberculatus</name>
    <dbReference type="NCBI Taxonomy" id="210409"/>
    <lineage>
        <taxon>Eukaryota</taxon>
        <taxon>Metazoa</taxon>
        <taxon>Ecdysozoa</taxon>
        <taxon>Arthropoda</taxon>
        <taxon>Crustacea</taxon>
        <taxon>Multicrustacea</taxon>
        <taxon>Malacostraca</taxon>
        <taxon>Eumalacostraca</taxon>
        <taxon>Eucarida</taxon>
        <taxon>Decapoda</taxon>
        <taxon>Pleocyemata</taxon>
        <taxon>Brachyura</taxon>
        <taxon>Eubrachyura</taxon>
        <taxon>Portunoidea</taxon>
        <taxon>Portunidae</taxon>
        <taxon>Portuninae</taxon>
        <taxon>Portunus</taxon>
    </lineage>
</organism>
<dbReference type="AlphaFoldDB" id="A0A5B7FUB4"/>
<keyword evidence="2" id="KW-1185">Reference proteome</keyword>
<name>A0A5B7FUB4_PORTR</name>
<evidence type="ECO:0000313" key="1">
    <source>
        <dbReference type="EMBL" id="MPC49136.1"/>
    </source>
</evidence>
<proteinExistence type="predicted"/>
<protein>
    <submittedName>
        <fullName evidence="1">Uncharacterized protein</fullName>
    </submittedName>
</protein>